<organism evidence="2 3">
    <name type="scientific">Entomortierella chlamydospora</name>
    <dbReference type="NCBI Taxonomy" id="101097"/>
    <lineage>
        <taxon>Eukaryota</taxon>
        <taxon>Fungi</taxon>
        <taxon>Fungi incertae sedis</taxon>
        <taxon>Mucoromycota</taxon>
        <taxon>Mortierellomycotina</taxon>
        <taxon>Mortierellomycetes</taxon>
        <taxon>Mortierellales</taxon>
        <taxon>Mortierellaceae</taxon>
        <taxon>Entomortierella</taxon>
    </lineage>
</organism>
<gene>
    <name evidence="2" type="ORF">BGZ80_008478</name>
</gene>
<dbReference type="EMBL" id="JAAAID010000460">
    <property type="protein sequence ID" value="KAG0017261.1"/>
    <property type="molecule type" value="Genomic_DNA"/>
</dbReference>
<name>A0A9P6T1L7_9FUNG</name>
<feature type="transmembrane region" description="Helical" evidence="1">
    <location>
        <begin position="46"/>
        <end position="65"/>
    </location>
</feature>
<dbReference type="AlphaFoldDB" id="A0A9P6T1L7"/>
<keyword evidence="1" id="KW-1133">Transmembrane helix</keyword>
<evidence type="ECO:0000313" key="3">
    <source>
        <dbReference type="Proteomes" id="UP000703661"/>
    </source>
</evidence>
<keyword evidence="3" id="KW-1185">Reference proteome</keyword>
<protein>
    <submittedName>
        <fullName evidence="2">Uncharacterized protein</fullName>
    </submittedName>
</protein>
<proteinExistence type="predicted"/>
<reference evidence="2" key="1">
    <citation type="journal article" date="2020" name="Fungal Divers.">
        <title>Resolving the Mortierellaceae phylogeny through synthesis of multi-gene phylogenetics and phylogenomics.</title>
        <authorList>
            <person name="Vandepol N."/>
            <person name="Liber J."/>
            <person name="Desiro A."/>
            <person name="Na H."/>
            <person name="Kennedy M."/>
            <person name="Barry K."/>
            <person name="Grigoriev I.V."/>
            <person name="Miller A.N."/>
            <person name="O'Donnell K."/>
            <person name="Stajich J.E."/>
            <person name="Bonito G."/>
        </authorList>
    </citation>
    <scope>NUCLEOTIDE SEQUENCE</scope>
    <source>
        <strain evidence="2">NRRL 2769</strain>
    </source>
</reference>
<accession>A0A9P6T1L7</accession>
<keyword evidence="1" id="KW-0812">Transmembrane</keyword>
<comment type="caution">
    <text evidence="2">The sequence shown here is derived from an EMBL/GenBank/DDBJ whole genome shotgun (WGS) entry which is preliminary data.</text>
</comment>
<sequence>MTTAWITGKPAPVGKRSIALTLYTIAVNACDMVSVNLFSGQDAQRFIRGFWILFGALLATIVLSIF</sequence>
<evidence type="ECO:0000313" key="2">
    <source>
        <dbReference type="EMBL" id="KAG0017261.1"/>
    </source>
</evidence>
<dbReference type="Proteomes" id="UP000703661">
    <property type="component" value="Unassembled WGS sequence"/>
</dbReference>
<keyword evidence="1" id="KW-0472">Membrane</keyword>
<feature type="transmembrane region" description="Helical" evidence="1">
    <location>
        <begin position="20"/>
        <end position="39"/>
    </location>
</feature>
<evidence type="ECO:0000256" key="1">
    <source>
        <dbReference type="SAM" id="Phobius"/>
    </source>
</evidence>